<sequence>MRAARALSGTGWRRGEVVADLARRTAGVVHSIEQDGMVRLVRPGGPAWTADPQQLRAATRAEVMSLKVATANHRWGLQ</sequence>
<dbReference type="Proteomes" id="UP000721954">
    <property type="component" value="Unassembled WGS sequence"/>
</dbReference>
<keyword evidence="2" id="KW-1185">Reference proteome</keyword>
<evidence type="ECO:0000313" key="2">
    <source>
        <dbReference type="Proteomes" id="UP000721954"/>
    </source>
</evidence>
<name>A0ABS3XQI0_9ACTN</name>
<gene>
    <name evidence="1" type="ORF">JW613_02775</name>
</gene>
<comment type="caution">
    <text evidence="1">The sequence shown here is derived from an EMBL/GenBank/DDBJ whole genome shotgun (WGS) entry which is preliminary data.</text>
</comment>
<proteinExistence type="predicted"/>
<dbReference type="RefSeq" id="WP_209209054.1">
    <property type="nucleotide sequence ID" value="NZ_JAFFZM010000001.1"/>
</dbReference>
<reference evidence="1 2" key="1">
    <citation type="submission" date="2021-02" db="EMBL/GenBank/DDBJ databases">
        <title>Streptomyces spirodelae sp. nov., isolated from duckweed.</title>
        <authorList>
            <person name="Saimee Y."/>
            <person name="Duangmal K."/>
        </authorList>
    </citation>
    <scope>NUCLEOTIDE SEQUENCE [LARGE SCALE GENOMIC DNA]</scope>
    <source>
        <strain evidence="1 2">DSM 42105</strain>
    </source>
</reference>
<dbReference type="EMBL" id="JAFFZM010000001">
    <property type="protein sequence ID" value="MBO8197242.1"/>
    <property type="molecule type" value="Genomic_DNA"/>
</dbReference>
<protein>
    <submittedName>
        <fullName evidence="1">Uncharacterized protein</fullName>
    </submittedName>
</protein>
<organism evidence="1 2">
    <name type="scientific">Streptomyces smyrnaeus</name>
    <dbReference type="NCBI Taxonomy" id="1387713"/>
    <lineage>
        <taxon>Bacteria</taxon>
        <taxon>Bacillati</taxon>
        <taxon>Actinomycetota</taxon>
        <taxon>Actinomycetes</taxon>
        <taxon>Kitasatosporales</taxon>
        <taxon>Streptomycetaceae</taxon>
        <taxon>Streptomyces</taxon>
    </lineage>
</organism>
<dbReference type="GeneID" id="96257514"/>
<evidence type="ECO:0000313" key="1">
    <source>
        <dbReference type="EMBL" id="MBO8197242.1"/>
    </source>
</evidence>
<accession>A0ABS3XQI0</accession>